<sequence>MTPPIDVGEGLVVEGEAAEEYLGAHLKCRWVTVHSAPIGFRILMLIIVRRIFSRLLNLGDECCGGVADGGEDGGVGDEIRFSWCVIDIADFVVEISRGSGNASNELVKFVALNLRSRNVMACTFIANFLELIEHFFKFSLGILKYLFTNAIHLIPNPLHQRPKPPRHLTGAHALPQLNNHSFNVFLIKTLQAINPQKPLEEPDDEVQHGVADLILRDVRGQNAAAGKFGSGITKHSTLIPNELLKSFGQLGNEATTGISIQSLLNLSKLCTKLGFGLFNALKKVLNLLGKFSDGPTSTTRNLPILTRHPQDPVDGLLQVGRAGKREVNSSRYWAI</sequence>
<name>A0AAV4LXJ5_BABCB</name>
<evidence type="ECO:0000313" key="2">
    <source>
        <dbReference type="Proteomes" id="UP001497744"/>
    </source>
</evidence>
<accession>A0AAV4LXJ5</accession>
<dbReference type="GeneID" id="94196275"/>
<keyword evidence="2" id="KW-1185">Reference proteome</keyword>
<gene>
    <name evidence="1" type="ORF">BcabD6B2_42290</name>
</gene>
<dbReference type="EMBL" id="BPLF01000003">
    <property type="protein sequence ID" value="GIX64794.1"/>
    <property type="molecule type" value="Genomic_DNA"/>
</dbReference>
<evidence type="ECO:0000313" key="1">
    <source>
        <dbReference type="EMBL" id="GIX64794.1"/>
    </source>
</evidence>
<proteinExistence type="predicted"/>
<protein>
    <submittedName>
        <fullName evidence="1">Armadillo-like helical protein</fullName>
    </submittedName>
</protein>
<comment type="caution">
    <text evidence="1">The sequence shown here is derived from an EMBL/GenBank/DDBJ whole genome shotgun (WGS) entry which is preliminary data.</text>
</comment>
<organism evidence="1 2">
    <name type="scientific">Babesia caballi</name>
    <dbReference type="NCBI Taxonomy" id="5871"/>
    <lineage>
        <taxon>Eukaryota</taxon>
        <taxon>Sar</taxon>
        <taxon>Alveolata</taxon>
        <taxon>Apicomplexa</taxon>
        <taxon>Aconoidasida</taxon>
        <taxon>Piroplasmida</taxon>
        <taxon>Babesiidae</taxon>
        <taxon>Babesia</taxon>
    </lineage>
</organism>
<dbReference type="AlphaFoldDB" id="A0AAV4LXJ5"/>
<dbReference type="RefSeq" id="XP_067716863.1">
    <property type="nucleotide sequence ID" value="XM_067860762.1"/>
</dbReference>
<dbReference type="Proteomes" id="UP001497744">
    <property type="component" value="Unassembled WGS sequence"/>
</dbReference>
<reference evidence="1 2" key="1">
    <citation type="submission" date="2021-06" db="EMBL/GenBank/DDBJ databases">
        <title>Genome sequence of Babesia caballi.</title>
        <authorList>
            <person name="Yamagishi J."/>
            <person name="Kidaka T."/>
            <person name="Ochi A."/>
        </authorList>
    </citation>
    <scope>NUCLEOTIDE SEQUENCE [LARGE SCALE GENOMIC DNA]</scope>
    <source>
        <strain evidence="1">USDA-D6B2</strain>
    </source>
</reference>